<evidence type="ECO:0000256" key="3">
    <source>
        <dbReference type="ARBA" id="ARBA00022692"/>
    </source>
</evidence>
<dbReference type="OrthoDB" id="3267562at2"/>
<name>A0A413RI58_9CELL</name>
<evidence type="ECO:0000256" key="4">
    <source>
        <dbReference type="ARBA" id="ARBA00022989"/>
    </source>
</evidence>
<gene>
    <name evidence="7" type="ORF">D1825_15480</name>
</gene>
<accession>A0A413RI58</accession>
<evidence type="ECO:0000256" key="1">
    <source>
        <dbReference type="ARBA" id="ARBA00004651"/>
    </source>
</evidence>
<dbReference type="EMBL" id="QWKP01000218">
    <property type="protein sequence ID" value="RHA37991.1"/>
    <property type="molecule type" value="Genomic_DNA"/>
</dbReference>
<reference evidence="7 8" key="1">
    <citation type="submission" date="2018-08" db="EMBL/GenBank/DDBJ databases">
        <title>Cellulomonas rhizosphaerae sp. nov., a novel actinomycete isolated from soil.</title>
        <authorList>
            <person name="Tian Y."/>
        </authorList>
    </citation>
    <scope>NUCLEOTIDE SEQUENCE [LARGE SCALE GENOMIC DNA]</scope>
    <source>
        <strain evidence="7 8">NEAU-TCZ24</strain>
    </source>
</reference>
<keyword evidence="8" id="KW-1185">Reference proteome</keyword>
<comment type="caution">
    <text evidence="7">The sequence shown here is derived from an EMBL/GenBank/DDBJ whole genome shotgun (WGS) entry which is preliminary data.</text>
</comment>
<dbReference type="RefSeq" id="WP_118768315.1">
    <property type="nucleotide sequence ID" value="NZ_QWKP01000218.1"/>
</dbReference>
<evidence type="ECO:0000256" key="5">
    <source>
        <dbReference type="ARBA" id="ARBA00023136"/>
    </source>
</evidence>
<comment type="subcellular location">
    <subcellularLocation>
        <location evidence="1">Cell membrane</location>
        <topology evidence="1">Multi-pass membrane protein</topology>
    </subcellularLocation>
</comment>
<organism evidence="7 8">
    <name type="scientific">Cellulomonas rhizosphaerae</name>
    <dbReference type="NCBI Taxonomy" id="2293719"/>
    <lineage>
        <taxon>Bacteria</taxon>
        <taxon>Bacillati</taxon>
        <taxon>Actinomycetota</taxon>
        <taxon>Actinomycetes</taxon>
        <taxon>Micrococcales</taxon>
        <taxon>Cellulomonadaceae</taxon>
        <taxon>Cellulomonas</taxon>
    </lineage>
</organism>
<dbReference type="Proteomes" id="UP000283374">
    <property type="component" value="Unassembled WGS sequence"/>
</dbReference>
<keyword evidence="4" id="KW-1133">Transmembrane helix</keyword>
<protein>
    <submittedName>
        <fullName evidence="7">Secretion system protein</fullName>
    </submittedName>
</protein>
<dbReference type="PANTHER" id="PTHR35007">
    <property type="entry name" value="INTEGRAL MEMBRANE PROTEIN-RELATED"/>
    <property type="match status" value="1"/>
</dbReference>
<evidence type="ECO:0000313" key="8">
    <source>
        <dbReference type="Proteomes" id="UP000283374"/>
    </source>
</evidence>
<proteinExistence type="predicted"/>
<sequence length="188" mass="18657">MSEVALVCVVAAVLSSAPWVGSGRPGAGRARRLPPAVDPAPHGRAAVGIDEALLLDVVDAALSAGAPIPRALQAVGELMGGPVGAVLVRAGGALVLGASWSAAWSGSPAAVRDLADGLEPAWTSGVAPGPALRARAARIRAERRSRTRAAAATLGVHLVLPLGLCFLPAFVLLGLVPLVFSLAAGLLG</sequence>
<dbReference type="AlphaFoldDB" id="A0A413RI58"/>
<feature type="domain" description="Type II secretion system protein GspF" evidence="6">
    <location>
        <begin position="60"/>
        <end position="174"/>
    </location>
</feature>
<evidence type="ECO:0000313" key="7">
    <source>
        <dbReference type="EMBL" id="RHA37991.1"/>
    </source>
</evidence>
<keyword evidence="3" id="KW-0812">Transmembrane</keyword>
<dbReference type="InterPro" id="IPR018076">
    <property type="entry name" value="T2SS_GspF_dom"/>
</dbReference>
<evidence type="ECO:0000259" key="6">
    <source>
        <dbReference type="Pfam" id="PF00482"/>
    </source>
</evidence>
<keyword evidence="5" id="KW-0472">Membrane</keyword>
<dbReference type="Pfam" id="PF00482">
    <property type="entry name" value="T2SSF"/>
    <property type="match status" value="1"/>
</dbReference>
<dbReference type="PANTHER" id="PTHR35007:SF3">
    <property type="entry name" value="POSSIBLE CONSERVED ALANINE RICH MEMBRANE PROTEIN"/>
    <property type="match status" value="1"/>
</dbReference>
<keyword evidence="2" id="KW-1003">Cell membrane</keyword>
<evidence type="ECO:0000256" key="2">
    <source>
        <dbReference type="ARBA" id="ARBA00022475"/>
    </source>
</evidence>
<dbReference type="GO" id="GO:0005886">
    <property type="term" value="C:plasma membrane"/>
    <property type="evidence" value="ECO:0007669"/>
    <property type="project" value="UniProtKB-SubCell"/>
</dbReference>